<dbReference type="EMBL" id="BSYO01000018">
    <property type="protein sequence ID" value="GMH17626.1"/>
    <property type="molecule type" value="Genomic_DNA"/>
</dbReference>
<evidence type="ECO:0000256" key="1">
    <source>
        <dbReference type="SAM" id="MobiDB-lite"/>
    </source>
</evidence>
<proteinExistence type="predicted"/>
<feature type="region of interest" description="Disordered" evidence="1">
    <location>
        <begin position="142"/>
        <end position="171"/>
    </location>
</feature>
<name>A0AAD3XVD3_NEPGR</name>
<keyword evidence="4" id="KW-1185">Reference proteome</keyword>
<dbReference type="AlphaFoldDB" id="A0AAD3XVD3"/>
<protein>
    <recommendedName>
        <fullName evidence="2">Neprosin activation peptide domain-containing protein</fullName>
    </recommendedName>
</protein>
<comment type="caution">
    <text evidence="3">The sequence shown here is derived from an EMBL/GenBank/DDBJ whole genome shotgun (WGS) entry which is preliminary data.</text>
</comment>
<reference evidence="3" key="1">
    <citation type="submission" date="2023-05" db="EMBL/GenBank/DDBJ databases">
        <title>Nepenthes gracilis genome sequencing.</title>
        <authorList>
            <person name="Fukushima K."/>
        </authorList>
    </citation>
    <scope>NUCLEOTIDE SEQUENCE</scope>
    <source>
        <strain evidence="3">SING2019-196</strain>
    </source>
</reference>
<accession>A0AAD3XVD3</accession>
<feature type="compositionally biased region" description="Polar residues" evidence="1">
    <location>
        <begin position="155"/>
        <end position="171"/>
    </location>
</feature>
<dbReference type="InterPro" id="IPR025521">
    <property type="entry name" value="Neprosin_propep"/>
</dbReference>
<evidence type="ECO:0000259" key="2">
    <source>
        <dbReference type="Pfam" id="PF14365"/>
    </source>
</evidence>
<evidence type="ECO:0000313" key="4">
    <source>
        <dbReference type="Proteomes" id="UP001279734"/>
    </source>
</evidence>
<gene>
    <name evidence="3" type="ORF">Nepgr_019467</name>
</gene>
<sequence length="171" mass="18934">MPLPQSFGIFLSRQGKDSLYQLPSIFSRPTHKDPMAQNNQVLEATQLETLKEVYTDPPRGTVKTIVTEDGEVVDFVNINEQPAFDHPLLKDHKIQMNPSVYPSGCEAQPNNNPAQNVFSTSKYGDRPEGTIPIIRCRRGHFRKTTGPAAEFPNPRINNAGSTAPSETDSNA</sequence>
<dbReference type="Proteomes" id="UP001279734">
    <property type="component" value="Unassembled WGS sequence"/>
</dbReference>
<organism evidence="3 4">
    <name type="scientific">Nepenthes gracilis</name>
    <name type="common">Slender pitcher plant</name>
    <dbReference type="NCBI Taxonomy" id="150966"/>
    <lineage>
        <taxon>Eukaryota</taxon>
        <taxon>Viridiplantae</taxon>
        <taxon>Streptophyta</taxon>
        <taxon>Embryophyta</taxon>
        <taxon>Tracheophyta</taxon>
        <taxon>Spermatophyta</taxon>
        <taxon>Magnoliopsida</taxon>
        <taxon>eudicotyledons</taxon>
        <taxon>Gunneridae</taxon>
        <taxon>Pentapetalae</taxon>
        <taxon>Caryophyllales</taxon>
        <taxon>Nepenthaceae</taxon>
        <taxon>Nepenthes</taxon>
    </lineage>
</organism>
<feature type="domain" description="Neprosin activation peptide" evidence="2">
    <location>
        <begin position="64"/>
        <end position="140"/>
    </location>
</feature>
<dbReference type="Pfam" id="PF14365">
    <property type="entry name" value="Neprosin_AP"/>
    <property type="match status" value="1"/>
</dbReference>
<evidence type="ECO:0000313" key="3">
    <source>
        <dbReference type="EMBL" id="GMH17626.1"/>
    </source>
</evidence>